<sequence>MSTTSPNKQLIPLATNTSSLPTNTVSFLPLKLTRDNYLLWKTQFLPLLRAHDLLGVVDGTDPCPDINDPAYTIWIKRDQLILTWIISTLTEAVLPLVVNLNTSHAVWKTLADTFASHSRARVFQLKAQLHMIKQGDSSIDDYMQAIKNIINNLSAIGHSMSDPDILMHVLACLNSTYDSIIPAITTRVDDFTLEEAHEILSSHERLLQLKSTKITTLTSPSINTARRERPSPSNTNRGRGGRNGRGRGGCGRGRCQICLIPGHYAHECYKRFDRHFIGGLTSMNYNGPLGTSAPNRLQSSYNTTQAGAYHSALISPPHTMTESAWYPDSGASHHVTPYYNILNNPTPYVGTDTVQIGNDTGLHITNLGNTHLHSSSDALHRKNILHVPSITKNLLSVRQFTHDNNVLFEFHPYECFVKDRATGKILLRGETKNGLYHIPVPSPTALIGERTTKLLWHARLGHPCLRTVHQIIQKYGLPTSPPTTSRICSACMKAKSHKLSFSSSTCTSTSPLELIYSDIWGPAPIISNEGFSYYFIFVDDFSKFTWLFPIKRKSDLVDIFLSFQKHVERFFNCKIRSFHSDWGGEYQALHRHLNSSGITHRVSCPHTPEQNGSAERKHRHIIETTLAFLQHASAPQKFWDAAAQTAVYLINRLPTPILHHITPLQKLYGRIPDYNFLRIFGCACYPWLRPYTKNKL</sequence>
<keyword evidence="3" id="KW-0378">Hydrolase</keyword>
<dbReference type="InterPro" id="IPR054722">
    <property type="entry name" value="PolX-like_BBD"/>
</dbReference>
<dbReference type="PANTHER" id="PTHR47481">
    <property type="match status" value="1"/>
</dbReference>
<dbReference type="AlphaFoldDB" id="A0A2I0AX36"/>
<dbReference type="PROSITE" id="PS50994">
    <property type="entry name" value="INTEGRASE"/>
    <property type="match status" value="1"/>
</dbReference>
<dbReference type="Pfam" id="PF13976">
    <property type="entry name" value="gag_pre-integrs"/>
    <property type="match status" value="1"/>
</dbReference>
<dbReference type="Proteomes" id="UP000236161">
    <property type="component" value="Unassembled WGS sequence"/>
</dbReference>
<dbReference type="InterPro" id="IPR001584">
    <property type="entry name" value="Integrase_cat-core"/>
</dbReference>
<dbReference type="Pfam" id="PF22936">
    <property type="entry name" value="Pol_BBD"/>
    <property type="match status" value="1"/>
</dbReference>
<organism evidence="3 4">
    <name type="scientific">Apostasia shenzhenica</name>
    <dbReference type="NCBI Taxonomy" id="1088818"/>
    <lineage>
        <taxon>Eukaryota</taxon>
        <taxon>Viridiplantae</taxon>
        <taxon>Streptophyta</taxon>
        <taxon>Embryophyta</taxon>
        <taxon>Tracheophyta</taxon>
        <taxon>Spermatophyta</taxon>
        <taxon>Magnoliopsida</taxon>
        <taxon>Liliopsida</taxon>
        <taxon>Asparagales</taxon>
        <taxon>Orchidaceae</taxon>
        <taxon>Apostasioideae</taxon>
        <taxon>Apostasia</taxon>
    </lineage>
</organism>
<dbReference type="GO" id="GO:0016787">
    <property type="term" value="F:hydrolase activity"/>
    <property type="evidence" value="ECO:0007669"/>
    <property type="project" value="UniProtKB-KW"/>
</dbReference>
<dbReference type="GO" id="GO:0015074">
    <property type="term" value="P:DNA integration"/>
    <property type="evidence" value="ECO:0007669"/>
    <property type="project" value="InterPro"/>
</dbReference>
<dbReference type="Gene3D" id="3.30.420.10">
    <property type="entry name" value="Ribonuclease H-like superfamily/Ribonuclease H"/>
    <property type="match status" value="1"/>
</dbReference>
<dbReference type="Pfam" id="PF14223">
    <property type="entry name" value="Retrotran_gag_2"/>
    <property type="match status" value="1"/>
</dbReference>
<dbReference type="OrthoDB" id="6776856at2759"/>
<evidence type="ECO:0000313" key="3">
    <source>
        <dbReference type="EMBL" id="PKA60107.1"/>
    </source>
</evidence>
<feature type="region of interest" description="Disordered" evidence="1">
    <location>
        <begin position="219"/>
        <end position="249"/>
    </location>
</feature>
<dbReference type="EMBL" id="KZ451942">
    <property type="protein sequence ID" value="PKA60107.1"/>
    <property type="molecule type" value="Genomic_DNA"/>
</dbReference>
<evidence type="ECO:0000313" key="4">
    <source>
        <dbReference type="Proteomes" id="UP000236161"/>
    </source>
</evidence>
<keyword evidence="4" id="KW-1185">Reference proteome</keyword>
<accession>A0A2I0AX36</accession>
<dbReference type="InterPro" id="IPR012337">
    <property type="entry name" value="RNaseH-like_sf"/>
</dbReference>
<dbReference type="PANTHER" id="PTHR47481:SF22">
    <property type="entry name" value="RETROTRANSPOSON GAG DOMAIN-CONTAINING PROTEIN"/>
    <property type="match status" value="1"/>
</dbReference>
<dbReference type="SUPFAM" id="SSF53098">
    <property type="entry name" value="Ribonuclease H-like"/>
    <property type="match status" value="1"/>
</dbReference>
<dbReference type="EC" id="3.1.13.-" evidence="3"/>
<evidence type="ECO:0000259" key="2">
    <source>
        <dbReference type="PROSITE" id="PS50994"/>
    </source>
</evidence>
<dbReference type="GO" id="GO:0003676">
    <property type="term" value="F:nucleic acid binding"/>
    <property type="evidence" value="ECO:0007669"/>
    <property type="project" value="InterPro"/>
</dbReference>
<dbReference type="STRING" id="1088818.A0A2I0AX36"/>
<proteinExistence type="predicted"/>
<dbReference type="InterPro" id="IPR025724">
    <property type="entry name" value="GAG-pre-integrase_dom"/>
</dbReference>
<gene>
    <name evidence="3" type="ORF">AXF42_Ash009791</name>
</gene>
<name>A0A2I0AX36_9ASPA</name>
<feature type="domain" description="Integrase catalytic" evidence="2">
    <location>
        <begin position="507"/>
        <end position="671"/>
    </location>
</feature>
<reference evidence="3 4" key="1">
    <citation type="journal article" date="2017" name="Nature">
        <title>The Apostasia genome and the evolution of orchids.</title>
        <authorList>
            <person name="Zhang G.Q."/>
            <person name="Liu K.W."/>
            <person name="Li Z."/>
            <person name="Lohaus R."/>
            <person name="Hsiao Y.Y."/>
            <person name="Niu S.C."/>
            <person name="Wang J.Y."/>
            <person name="Lin Y.C."/>
            <person name="Xu Q."/>
            <person name="Chen L.J."/>
            <person name="Yoshida K."/>
            <person name="Fujiwara S."/>
            <person name="Wang Z.W."/>
            <person name="Zhang Y.Q."/>
            <person name="Mitsuda N."/>
            <person name="Wang M."/>
            <person name="Liu G.H."/>
            <person name="Pecoraro L."/>
            <person name="Huang H.X."/>
            <person name="Xiao X.J."/>
            <person name="Lin M."/>
            <person name="Wu X.Y."/>
            <person name="Wu W.L."/>
            <person name="Chen Y.Y."/>
            <person name="Chang S.B."/>
            <person name="Sakamoto S."/>
            <person name="Ohme-Takagi M."/>
            <person name="Yagi M."/>
            <person name="Zeng S.J."/>
            <person name="Shen C.Y."/>
            <person name="Yeh C.M."/>
            <person name="Luo Y.B."/>
            <person name="Tsai W.C."/>
            <person name="Van de Peer Y."/>
            <person name="Liu Z.J."/>
        </authorList>
    </citation>
    <scope>NUCLEOTIDE SEQUENCE [LARGE SCALE GENOMIC DNA]</scope>
    <source>
        <strain evidence="4">cv. Shenzhen</strain>
        <tissue evidence="3">Stem</tissue>
    </source>
</reference>
<evidence type="ECO:0000256" key="1">
    <source>
        <dbReference type="SAM" id="MobiDB-lite"/>
    </source>
</evidence>
<dbReference type="InterPro" id="IPR036397">
    <property type="entry name" value="RNaseH_sf"/>
</dbReference>
<protein>
    <submittedName>
        <fullName evidence="3">Retrovirus-related Pol polyprotein from transposon TNT 1-94</fullName>
        <ecNumber evidence="3">3.1.13.-</ecNumber>
    </submittedName>
</protein>
<dbReference type="Pfam" id="PF00665">
    <property type="entry name" value="rve"/>
    <property type="match status" value="1"/>
</dbReference>